<evidence type="ECO:0000256" key="4">
    <source>
        <dbReference type="ARBA" id="ARBA00022807"/>
    </source>
</evidence>
<dbReference type="Pfam" id="PF00877">
    <property type="entry name" value="NLPC_P60"/>
    <property type="match status" value="1"/>
</dbReference>
<dbReference type="PROSITE" id="PS51935">
    <property type="entry name" value="NLPC_P60"/>
    <property type="match status" value="1"/>
</dbReference>
<feature type="compositionally biased region" description="Low complexity" evidence="5">
    <location>
        <begin position="127"/>
        <end position="151"/>
    </location>
</feature>
<dbReference type="PANTHER" id="PTHR47053:SF1">
    <property type="entry name" value="MUREIN DD-ENDOPEPTIDASE MEPH-RELATED"/>
    <property type="match status" value="1"/>
</dbReference>
<dbReference type="PANTHER" id="PTHR47053">
    <property type="entry name" value="MUREIN DD-ENDOPEPTIDASE MEPH-RELATED"/>
    <property type="match status" value="1"/>
</dbReference>
<feature type="region of interest" description="Disordered" evidence="5">
    <location>
        <begin position="98"/>
        <end position="168"/>
    </location>
</feature>
<keyword evidence="2" id="KW-0645">Protease</keyword>
<evidence type="ECO:0000256" key="1">
    <source>
        <dbReference type="ARBA" id="ARBA00007074"/>
    </source>
</evidence>
<dbReference type="EMBL" id="CP121252">
    <property type="protein sequence ID" value="WFP17887.1"/>
    <property type="molecule type" value="Genomic_DNA"/>
</dbReference>
<evidence type="ECO:0000313" key="8">
    <source>
        <dbReference type="Proteomes" id="UP001219037"/>
    </source>
</evidence>
<comment type="similarity">
    <text evidence="1">Belongs to the peptidase C40 family.</text>
</comment>
<keyword evidence="8" id="KW-1185">Reference proteome</keyword>
<dbReference type="InterPro" id="IPR000064">
    <property type="entry name" value="NLP_P60_dom"/>
</dbReference>
<dbReference type="SUPFAM" id="SSF54001">
    <property type="entry name" value="Cysteine proteinases"/>
    <property type="match status" value="1"/>
</dbReference>
<keyword evidence="4" id="KW-0788">Thiol protease</keyword>
<proteinExistence type="inferred from homology"/>
<dbReference type="Gene3D" id="3.90.1720.10">
    <property type="entry name" value="endopeptidase domain like (from Nostoc punctiforme)"/>
    <property type="match status" value="1"/>
</dbReference>
<evidence type="ECO:0000256" key="5">
    <source>
        <dbReference type="SAM" id="MobiDB-lite"/>
    </source>
</evidence>
<feature type="domain" description="NlpC/P60" evidence="6">
    <location>
        <begin position="168"/>
        <end position="283"/>
    </location>
</feature>
<dbReference type="InterPro" id="IPR038765">
    <property type="entry name" value="Papain-like_cys_pep_sf"/>
</dbReference>
<accession>A0ABY8H9N6</accession>
<evidence type="ECO:0000259" key="6">
    <source>
        <dbReference type="PROSITE" id="PS51935"/>
    </source>
</evidence>
<dbReference type="InterPro" id="IPR051202">
    <property type="entry name" value="Peptidase_C40"/>
</dbReference>
<reference evidence="7 8" key="1">
    <citation type="submission" date="2023-04" db="EMBL/GenBank/DDBJ databases">
        <title>Funneling lignin-derived compounds into biodiesel using alkali-halophilic Citricoccus sp. P2.</title>
        <authorList>
            <person name="Luo C.-B."/>
        </authorList>
    </citation>
    <scope>NUCLEOTIDE SEQUENCE [LARGE SCALE GENOMIC DNA]</scope>
    <source>
        <strain evidence="7 8">P2</strain>
    </source>
</reference>
<evidence type="ECO:0000313" key="7">
    <source>
        <dbReference type="EMBL" id="WFP17887.1"/>
    </source>
</evidence>
<keyword evidence="3" id="KW-0378">Hydrolase</keyword>
<evidence type="ECO:0000256" key="2">
    <source>
        <dbReference type="ARBA" id="ARBA00022670"/>
    </source>
</evidence>
<dbReference type="Proteomes" id="UP001219037">
    <property type="component" value="Chromosome"/>
</dbReference>
<protein>
    <submittedName>
        <fullName evidence="7">NlpC/P60 family protein</fullName>
    </submittedName>
</protein>
<evidence type="ECO:0000256" key="3">
    <source>
        <dbReference type="ARBA" id="ARBA00022801"/>
    </source>
</evidence>
<sequence>MVSKRASVARHRATPASNFTLDAMSKAVTINAGNFGRQTAVVAAASTMVLTLGAPAVNASPVPTARDTSVLPAANVDLERASKATTLTVAEADAEVTIERASVSSTPAPEPEPEEDLTPVTNANVGQQSTTATDSSASSTQQSQESVQTSAHEAEETVEQEAPASSASGSMGAVVSAAYSGIGQPYVFGGKGPGGWDCSGFTAWAYAQAGITIPSQTSAIRNSGQFVRTSNPKPGDLVYQNGGSHVGIYVGNGQMIGAQNPSVGTFLHSVSRNPLMGYYTYVG</sequence>
<organism evidence="7 8">
    <name type="scientific">Citricoccus muralis</name>
    <dbReference type="NCBI Taxonomy" id="169134"/>
    <lineage>
        <taxon>Bacteria</taxon>
        <taxon>Bacillati</taxon>
        <taxon>Actinomycetota</taxon>
        <taxon>Actinomycetes</taxon>
        <taxon>Micrococcales</taxon>
        <taxon>Micrococcaceae</taxon>
        <taxon>Citricoccus</taxon>
    </lineage>
</organism>
<gene>
    <name evidence="7" type="ORF">P8192_03930</name>
</gene>
<name>A0ABY8H9N6_9MICC</name>